<accession>T0R3Y3</accession>
<dbReference type="InParanoid" id="T0R3Y3"/>
<evidence type="ECO:0000313" key="2">
    <source>
        <dbReference type="EMBL" id="EQC41035.1"/>
    </source>
</evidence>
<dbReference type="OrthoDB" id="78342at2759"/>
<sequence>MEPPPSAVRPPDVRHAAYESRIQDLLLLVEMNKKVAAEALKCSSATAQKLEDVTMYHHAQVAVWRGRMEASLRQRRQQRCKASVFATLVQHQRRYQQLRRLVALLHHHRMRQAWHRWSMLLQRPGIAVPSVQWPMQALFLRWRNHFRSRRRLRRLWTPILRRFYERRLAQALVRWRLQAKDEQLQIWIECLKGANVALEEQAKAYEDAFAETQAAHTREYAIEQRRYRRLDQTNEVCLTFRRWVGLCRLRHRRADLVAYRHRLQQQQLQRTVLAQWQRVHQRQRHATQLVRVVRQSRVRRLLNHCFRELRWSADQVRRLRRLCCRRYRNHSRLAWQRWQHSVHARGTYTALQESLVVVHADHRLALKRLQDARSILSSHMATLVHRFKAASVRQRSFMQWKRILLCRRQLRSLCVVYQRSVQLHLQLALARWHRHTTVARSTQRWLLRDRRAHGRRRVKRLWAAWVRHAQCGRRRKQRRFLAASVLYMWRQHTRTCQAQRVGAQHILHVLLRARCRHRFAQWRRQHAHQVRLRSFQRSQRRRHLFVLFRAWNRYAVCRRRLEKHTWRLWMQKRDARRDAKTKRRCFRLWHLRVEQQHRVSRHVELYQVQRYNHNAKYRVHMRWKQWFLRRRAIRRALQRVLRRLLTLKPLARALVQWKRHRCGLHAQHSLVRGTRSIAQRFWFKYLSDAQRTLLRLCFCGLRAYRWRAEYHGRLAAHAAARHGHWNTRRHFLRWHAFYSRGRHRRQWLRHWCASRRPRMAKWLALEHWRQCLWGDRVRRLERGAMQSQAKLATLLCAQQSHQHLRVVLQVWHRHMHRDRLGRDTLRRLLHRRYVVRLRLAWLGLLTIRPITNARAMDRWLGQRSARRARLAVLGTWRRKVVHRRRVQRLLLRLVVAIEERAARFAFVQWRRASHGFQIKYQRYVFTSYIYTRLARQARLRRLKLLFAHWATYHDAHTRARAKYEVRAITWRAQWQRRIVQTWNDRAGCWRRQRQMLRRLLSACTMRRTQAAWAHWLRTIHAARLVQSWQDGVDAARGVKTALADAKIHAWRTRLLQDHLWMWKAVTVTRRDRLVLAWREWHDVWQRRRLQYRATTLRTQSVRFHWWRRLVLGRGYVRKTLLQVARRWAQHRLRLGFNSWLHCLRRTIHTECLHRVMVIQAMLEATECENRREATLRPLLHHWRRSARAQKLGRKQVREQRQQLVRTLWRYWKCRARTRRIAMGKALRCRWQLSASVVAIWRGFAAKRVVARQRLRRLGALLSRKHLYRVWSSWQTFLRDADGRTAKLLLQAEIEKRRADDALRQSRILQYVHMACSAQGLQLLAKTVAAWKQAATTSKAHRRRAKRRRLHHCFLTWASTVAIQRHQWLQAAWRGWCFGVHAARIQRHLLVHVAARHLKRQSVALLRRIWSSWRDVLHAYERQVAVCCRRYERRLVARCMRHWRASTTAAGHHTMSALRLVFQQWKQYHRLTTQWAAKQVVAARHASILMHWRSLRSPATMLQTCLLAWRTDVFGPRERLHWRPDALEHAGATLVASVATWFDAYQTHCVLQRWRSHASARKEHRAQQLAHMTKRTHIQRLQAAWTSWKVHHGTWSTARRVAQLWRVGQAKRVLLRCFHAWTALASAQVAHHNALLGLTRWVRRTMQRRHLLLLCLHVWRASLPARMRTTDVGTTCDIPTPLPSTALTTLVTLVDRCATFQRRRAKAAFWNWYLVTHDHGSDTVAVDVDVGARLAHTLLLRSSSHVDRKKQRQWLMHFFTQQSHANLLRRSFEGFKRCHSIAVRSHRLDSQAQLVLVQCLQIIGQLHVRRRFHQWKSAYIALALAQAQEEHAVLMDALHDIAKYRHSLLP</sequence>
<evidence type="ECO:0000256" key="1">
    <source>
        <dbReference type="SAM" id="Coils"/>
    </source>
</evidence>
<reference evidence="2 3" key="1">
    <citation type="submission" date="2012-04" db="EMBL/GenBank/DDBJ databases">
        <title>The Genome Sequence of Saprolegnia declina VS20.</title>
        <authorList>
            <consortium name="The Broad Institute Genome Sequencing Platform"/>
            <person name="Russ C."/>
            <person name="Nusbaum C."/>
            <person name="Tyler B."/>
            <person name="van West P."/>
            <person name="Dieguez-Uribeondo J."/>
            <person name="de Bruijn I."/>
            <person name="Tripathy S."/>
            <person name="Jiang R."/>
            <person name="Young S.K."/>
            <person name="Zeng Q."/>
            <person name="Gargeya S."/>
            <person name="Fitzgerald M."/>
            <person name="Haas B."/>
            <person name="Abouelleil A."/>
            <person name="Alvarado L."/>
            <person name="Arachchi H.M."/>
            <person name="Berlin A."/>
            <person name="Chapman S.B."/>
            <person name="Goldberg J."/>
            <person name="Griggs A."/>
            <person name="Gujja S."/>
            <person name="Hansen M."/>
            <person name="Howarth C."/>
            <person name="Imamovic A."/>
            <person name="Larimer J."/>
            <person name="McCowen C."/>
            <person name="Montmayeur A."/>
            <person name="Murphy C."/>
            <person name="Neiman D."/>
            <person name="Pearson M."/>
            <person name="Priest M."/>
            <person name="Roberts A."/>
            <person name="Saif S."/>
            <person name="Shea T."/>
            <person name="Sisk P."/>
            <person name="Sykes S."/>
            <person name="Wortman J."/>
            <person name="Nusbaum C."/>
            <person name="Birren B."/>
        </authorList>
    </citation>
    <scope>NUCLEOTIDE SEQUENCE [LARGE SCALE GENOMIC DNA]</scope>
    <source>
        <strain evidence="2 3">VS20</strain>
    </source>
</reference>
<dbReference type="VEuPathDB" id="FungiDB:SDRG_02092"/>
<keyword evidence="1" id="KW-0175">Coiled coil</keyword>
<dbReference type="EMBL" id="JH767135">
    <property type="protein sequence ID" value="EQC41035.1"/>
    <property type="molecule type" value="Genomic_DNA"/>
</dbReference>
<organism evidence="2 3">
    <name type="scientific">Saprolegnia diclina (strain VS20)</name>
    <dbReference type="NCBI Taxonomy" id="1156394"/>
    <lineage>
        <taxon>Eukaryota</taxon>
        <taxon>Sar</taxon>
        <taxon>Stramenopiles</taxon>
        <taxon>Oomycota</taxon>
        <taxon>Saprolegniomycetes</taxon>
        <taxon>Saprolegniales</taxon>
        <taxon>Saprolegniaceae</taxon>
        <taxon>Saprolegnia</taxon>
    </lineage>
</organism>
<dbReference type="RefSeq" id="XP_008605879.1">
    <property type="nucleotide sequence ID" value="XM_008607657.1"/>
</dbReference>
<keyword evidence="3" id="KW-1185">Reference proteome</keyword>
<evidence type="ECO:0000313" key="3">
    <source>
        <dbReference type="Proteomes" id="UP000030762"/>
    </source>
</evidence>
<dbReference type="GeneID" id="19942819"/>
<dbReference type="OMA" id="EVSAHEW"/>
<protein>
    <submittedName>
        <fullName evidence="2">Uncharacterized protein</fullName>
    </submittedName>
</protein>
<proteinExistence type="predicted"/>
<feature type="coiled-coil region" evidence="1">
    <location>
        <begin position="188"/>
        <end position="215"/>
    </location>
</feature>
<dbReference type="Proteomes" id="UP000030762">
    <property type="component" value="Unassembled WGS sequence"/>
</dbReference>
<gene>
    <name evidence="2" type="ORF">SDRG_02092</name>
</gene>
<name>T0R3Y3_SAPDV</name>